<dbReference type="eggNOG" id="COG1051">
    <property type="taxonomic scope" value="Bacteria"/>
</dbReference>
<dbReference type="STRING" id="644282.Deba_2219"/>
<dbReference type="HOGENOM" id="CLU_037162_20_2_7"/>
<name>E1QJ40_DESB2</name>
<dbReference type="InterPro" id="IPR020084">
    <property type="entry name" value="NUDIX_hydrolase_CS"/>
</dbReference>
<dbReference type="KEGG" id="dbr:Deba_2219"/>
<evidence type="ECO:0000256" key="2">
    <source>
        <dbReference type="RuleBase" id="RU003476"/>
    </source>
</evidence>
<proteinExistence type="inferred from homology"/>
<dbReference type="PRINTS" id="PR00502">
    <property type="entry name" value="NUDIXFAMILY"/>
</dbReference>
<evidence type="ECO:0000259" key="3">
    <source>
        <dbReference type="PROSITE" id="PS51462"/>
    </source>
</evidence>
<keyword evidence="1 2" id="KW-0378">Hydrolase</keyword>
<dbReference type="GO" id="GO:0016787">
    <property type="term" value="F:hydrolase activity"/>
    <property type="evidence" value="ECO:0007669"/>
    <property type="project" value="UniProtKB-KW"/>
</dbReference>
<comment type="similarity">
    <text evidence="2">Belongs to the Nudix hydrolase family.</text>
</comment>
<organism evidence="4 5">
    <name type="scientific">Desulfarculus baarsii (strain ATCC 33931 / DSM 2075 / LMG 7858 / VKM B-1802 / 2st14)</name>
    <dbReference type="NCBI Taxonomy" id="644282"/>
    <lineage>
        <taxon>Bacteria</taxon>
        <taxon>Pseudomonadati</taxon>
        <taxon>Thermodesulfobacteriota</taxon>
        <taxon>Desulfarculia</taxon>
        <taxon>Desulfarculales</taxon>
        <taxon>Desulfarculaceae</taxon>
        <taxon>Desulfarculus</taxon>
    </lineage>
</organism>
<protein>
    <submittedName>
        <fullName evidence="4">NUDIX hydrolase</fullName>
    </submittedName>
</protein>
<evidence type="ECO:0000256" key="1">
    <source>
        <dbReference type="ARBA" id="ARBA00022801"/>
    </source>
</evidence>
<reference evidence="4 5" key="1">
    <citation type="journal article" date="2010" name="Stand. Genomic Sci.">
        <title>Complete genome sequence of Desulfarculus baarsii type strain (2st14).</title>
        <authorList>
            <person name="Sun H."/>
            <person name="Spring S."/>
            <person name="Lapidus A."/>
            <person name="Davenport K."/>
            <person name="Del Rio T.G."/>
            <person name="Tice H."/>
            <person name="Nolan M."/>
            <person name="Copeland A."/>
            <person name="Cheng J.F."/>
            <person name="Lucas S."/>
            <person name="Tapia R."/>
            <person name="Goodwin L."/>
            <person name="Pitluck S."/>
            <person name="Ivanova N."/>
            <person name="Pagani I."/>
            <person name="Mavromatis K."/>
            <person name="Ovchinnikova G."/>
            <person name="Pati A."/>
            <person name="Chen A."/>
            <person name="Palaniappan K."/>
            <person name="Hauser L."/>
            <person name="Chang Y.J."/>
            <person name="Jeffries C.D."/>
            <person name="Detter J.C."/>
            <person name="Han C."/>
            <person name="Rohde M."/>
            <person name="Brambilla E."/>
            <person name="Goker M."/>
            <person name="Woyke T."/>
            <person name="Bristow J."/>
            <person name="Eisen J.A."/>
            <person name="Markowitz V."/>
            <person name="Hugenholtz P."/>
            <person name="Kyrpides N.C."/>
            <person name="Klenk H.P."/>
            <person name="Land M."/>
        </authorList>
    </citation>
    <scope>NUCLEOTIDE SEQUENCE [LARGE SCALE GENOMIC DNA]</scope>
    <source>
        <strain evidence="5">ATCC 33931 / DSM 2075 / LMG 7858 / VKM B-1802 / 2st14</strain>
    </source>
</reference>
<dbReference type="AlphaFoldDB" id="E1QJ40"/>
<keyword evidence="5" id="KW-1185">Reference proteome</keyword>
<evidence type="ECO:0000313" key="4">
    <source>
        <dbReference type="EMBL" id="ADK85583.1"/>
    </source>
</evidence>
<dbReference type="InterPro" id="IPR015797">
    <property type="entry name" value="NUDIX_hydrolase-like_dom_sf"/>
</dbReference>
<accession>E1QJ40</accession>
<dbReference type="CDD" id="cd04673">
    <property type="entry name" value="NUDIX_ADPRase"/>
    <property type="match status" value="1"/>
</dbReference>
<dbReference type="Pfam" id="PF00293">
    <property type="entry name" value="NUDIX"/>
    <property type="match status" value="1"/>
</dbReference>
<dbReference type="RefSeq" id="WP_013259024.1">
    <property type="nucleotide sequence ID" value="NC_014365.1"/>
</dbReference>
<gene>
    <name evidence="4" type="ordered locus">Deba_2219</name>
</gene>
<dbReference type="SUPFAM" id="SSF55811">
    <property type="entry name" value="Nudix"/>
    <property type="match status" value="1"/>
</dbReference>
<feature type="domain" description="Nudix hydrolase" evidence="3">
    <location>
        <begin position="6"/>
        <end position="140"/>
    </location>
</feature>
<dbReference type="InterPro" id="IPR000086">
    <property type="entry name" value="NUDIX_hydrolase_dom"/>
</dbReference>
<dbReference type="PROSITE" id="PS51462">
    <property type="entry name" value="NUDIX"/>
    <property type="match status" value="1"/>
</dbReference>
<dbReference type="Proteomes" id="UP000009047">
    <property type="component" value="Chromosome"/>
</dbReference>
<dbReference type="PROSITE" id="PS00893">
    <property type="entry name" value="NUDIX_BOX"/>
    <property type="match status" value="1"/>
</dbReference>
<evidence type="ECO:0000313" key="5">
    <source>
        <dbReference type="Proteomes" id="UP000009047"/>
    </source>
</evidence>
<dbReference type="Gene3D" id="3.90.79.10">
    <property type="entry name" value="Nucleoside Triphosphate Pyrophosphohydrolase"/>
    <property type="match status" value="1"/>
</dbReference>
<dbReference type="EMBL" id="CP002085">
    <property type="protein sequence ID" value="ADK85583.1"/>
    <property type="molecule type" value="Genomic_DNA"/>
</dbReference>
<dbReference type="PANTHER" id="PTHR43736:SF1">
    <property type="entry name" value="DIHYDRONEOPTERIN TRIPHOSPHATE DIPHOSPHATASE"/>
    <property type="match status" value="1"/>
</dbReference>
<dbReference type="PANTHER" id="PTHR43736">
    <property type="entry name" value="ADP-RIBOSE PYROPHOSPHATASE"/>
    <property type="match status" value="1"/>
</dbReference>
<sequence>MGRRYPDRPVVGVSGIVFCGEEVLLVKRGREPSKGLWSLPGGAVELGEGLAAACAREVLEETGVRVRVGPLVEVFERLSRDGQGRVEYHYVLLDYLCQAARQEPVAGDDAAEARWATMDEMAALALTPDTLAVIEKAWAINLRQRWQN</sequence>
<dbReference type="InterPro" id="IPR020476">
    <property type="entry name" value="Nudix_hydrolase"/>
</dbReference>